<name>A0A2M8G136_9BACT</name>
<keyword evidence="2" id="KW-1133">Transmembrane helix</keyword>
<evidence type="ECO:0000256" key="1">
    <source>
        <dbReference type="SAM" id="Coils"/>
    </source>
</evidence>
<feature type="transmembrane region" description="Helical" evidence="2">
    <location>
        <begin position="123"/>
        <end position="143"/>
    </location>
</feature>
<feature type="transmembrane region" description="Helical" evidence="2">
    <location>
        <begin position="155"/>
        <end position="173"/>
    </location>
</feature>
<keyword evidence="1" id="KW-0175">Coiled coil</keyword>
<evidence type="ECO:0000313" key="3">
    <source>
        <dbReference type="EMBL" id="PJC65331.1"/>
    </source>
</evidence>
<feature type="coiled-coil region" evidence="1">
    <location>
        <begin position="69"/>
        <end position="96"/>
    </location>
</feature>
<dbReference type="Proteomes" id="UP000229674">
    <property type="component" value="Unassembled WGS sequence"/>
</dbReference>
<protein>
    <submittedName>
        <fullName evidence="3">Uncharacterized protein</fullName>
    </submittedName>
</protein>
<keyword evidence="2" id="KW-0812">Transmembrane</keyword>
<feature type="transmembrane region" description="Helical" evidence="2">
    <location>
        <begin position="7"/>
        <end position="28"/>
    </location>
</feature>
<proteinExistence type="predicted"/>
<evidence type="ECO:0000313" key="4">
    <source>
        <dbReference type="Proteomes" id="UP000229674"/>
    </source>
</evidence>
<keyword evidence="2" id="KW-0472">Membrane</keyword>
<accession>A0A2M8G136</accession>
<comment type="caution">
    <text evidence="3">The sequence shown here is derived from an EMBL/GenBank/DDBJ whole genome shotgun (WGS) entry which is preliminary data.</text>
</comment>
<evidence type="ECO:0000256" key="2">
    <source>
        <dbReference type="SAM" id="Phobius"/>
    </source>
</evidence>
<organism evidence="3 4">
    <name type="scientific">Candidatus Colwellbacteria bacterium CG_4_9_14_0_2_um_filter_50_12</name>
    <dbReference type="NCBI Taxonomy" id="1974538"/>
    <lineage>
        <taxon>Bacteria</taxon>
        <taxon>Candidatus Colwelliibacteriota</taxon>
    </lineage>
</organism>
<gene>
    <name evidence="3" type="ORF">CO020_01250</name>
</gene>
<dbReference type="EMBL" id="PFQX01000047">
    <property type="protein sequence ID" value="PJC65331.1"/>
    <property type="molecule type" value="Genomic_DNA"/>
</dbReference>
<reference evidence="4" key="1">
    <citation type="submission" date="2017-09" db="EMBL/GenBank/DDBJ databases">
        <title>Depth-based differentiation of microbial function through sediment-hosted aquifers and enrichment of novel symbionts in the deep terrestrial subsurface.</title>
        <authorList>
            <person name="Probst A.J."/>
            <person name="Ladd B."/>
            <person name="Jarett J.K."/>
            <person name="Geller-Mcgrath D.E."/>
            <person name="Sieber C.M.K."/>
            <person name="Emerson J.B."/>
            <person name="Anantharaman K."/>
            <person name="Thomas B.C."/>
            <person name="Malmstrom R."/>
            <person name="Stieglmeier M."/>
            <person name="Klingl A."/>
            <person name="Woyke T."/>
            <person name="Ryan C.M."/>
            <person name="Banfield J.F."/>
        </authorList>
    </citation>
    <scope>NUCLEOTIDE SEQUENCE [LARGE SCALE GENOMIC DNA]</scope>
</reference>
<dbReference type="AlphaFoldDB" id="A0A2M8G136"/>
<feature type="transmembrane region" description="Helical" evidence="2">
    <location>
        <begin position="97"/>
        <end position="116"/>
    </location>
</feature>
<sequence>MKILNLVIGLAIVIVLSGLFTLGIRAFYPAPEAPSTVILTSPPYCSPSEDKEKCGEKLKMWEGQYHTTKAEYDSLVEKYNQEVKEYKRQVQTRNRDIFIIGNIVGVLLFIAGFMLTKFSAMTSMAVGIGTILSGLYATIAGYTVGWDSTDDRLKFAIGFVIAVIIVGGSLWIGRYRKDKLVDKNNILVPPQSSQ</sequence>